<feature type="transmembrane region" description="Helical" evidence="7">
    <location>
        <begin position="631"/>
        <end position="651"/>
    </location>
</feature>
<comment type="subcellular location">
    <subcellularLocation>
        <location evidence="1">Cell membrane</location>
        <topology evidence="1">Multi-pass membrane protein</topology>
    </subcellularLocation>
</comment>
<evidence type="ECO:0000313" key="10">
    <source>
        <dbReference type="Proteomes" id="UP000830158"/>
    </source>
</evidence>
<keyword evidence="10" id="KW-1185">Reference proteome</keyword>
<evidence type="ECO:0000256" key="1">
    <source>
        <dbReference type="ARBA" id="ARBA00004651"/>
    </source>
</evidence>
<feature type="transmembrane region" description="Helical" evidence="7">
    <location>
        <begin position="515"/>
        <end position="532"/>
    </location>
</feature>
<proteinExistence type="inferred from homology"/>
<feature type="transmembrane region" description="Helical" evidence="7">
    <location>
        <begin position="24"/>
        <end position="45"/>
    </location>
</feature>
<feature type="transmembrane region" description="Helical" evidence="7">
    <location>
        <begin position="314"/>
        <end position="338"/>
    </location>
</feature>
<dbReference type="InterPro" id="IPR000731">
    <property type="entry name" value="SSD"/>
</dbReference>
<dbReference type="Pfam" id="PF03176">
    <property type="entry name" value="MMPL"/>
    <property type="match status" value="2"/>
</dbReference>
<dbReference type="PANTHER" id="PTHR33406">
    <property type="entry name" value="MEMBRANE PROTEIN MJ1562-RELATED"/>
    <property type="match status" value="1"/>
</dbReference>
<feature type="transmembrane region" description="Helical" evidence="7">
    <location>
        <begin position="370"/>
        <end position="389"/>
    </location>
</feature>
<comment type="similarity">
    <text evidence="2">Belongs to the resistance-nodulation-cell division (RND) (TC 2.A.6) family. MmpL subfamily.</text>
</comment>
<evidence type="ECO:0000256" key="2">
    <source>
        <dbReference type="ARBA" id="ARBA00010157"/>
    </source>
</evidence>
<evidence type="ECO:0000259" key="8">
    <source>
        <dbReference type="PROSITE" id="PS50156"/>
    </source>
</evidence>
<feature type="transmembrane region" description="Helical" evidence="7">
    <location>
        <begin position="238"/>
        <end position="260"/>
    </location>
</feature>
<evidence type="ECO:0000256" key="5">
    <source>
        <dbReference type="ARBA" id="ARBA00022989"/>
    </source>
</evidence>
<evidence type="ECO:0000313" key="9">
    <source>
        <dbReference type="EMBL" id="UQS27010.1"/>
    </source>
</evidence>
<dbReference type="PROSITE" id="PS50156">
    <property type="entry name" value="SSD"/>
    <property type="match status" value="1"/>
</dbReference>
<reference evidence="9" key="1">
    <citation type="submission" date="2022-01" db="EMBL/GenBank/DDBJ databases">
        <title>PSI-footprinting approach for the identification of protein synthesis inhibitor producers.</title>
        <authorList>
            <person name="Handel F."/>
            <person name="Kulik A."/>
            <person name="Wex K.W."/>
            <person name="Berscheid A."/>
            <person name="Saur J.S."/>
            <person name="Winkler A."/>
            <person name="Wibberg D."/>
            <person name="Kalinowski J."/>
            <person name="Broetz-Oesterhelt H."/>
            <person name="Mast Y."/>
        </authorList>
    </citation>
    <scope>NUCLEOTIDE SEQUENCE</scope>
    <source>
        <strain evidence="9">KNN 49.3e</strain>
    </source>
</reference>
<evidence type="ECO:0000256" key="4">
    <source>
        <dbReference type="ARBA" id="ARBA00022692"/>
    </source>
</evidence>
<accession>A0ABY4P3R3</accession>
<feature type="transmembrane region" description="Helical" evidence="7">
    <location>
        <begin position="287"/>
        <end position="308"/>
    </location>
</feature>
<sequence>MTTSTTAPGGALSTLARRLLRHRVRALVLAAFFAVLAGVFGSGAAGELSSGGYTAPSFESVRADRMLADRFHAGAPDFVLVVRAGDDVSAHAAAGTRLTERLATTPGVRFAHSYWTTGDPALRSADGRSALVVAKLSGDDTEISHTARALAKDLGGRHDGLDVLATGSATVNEEADRQSAADLTRAELIAAPLTLLILLVAFGSLAAAALPVLIGAVTVAGTLAILRLLTTVTPVSIFGLNIATALGFGLAVDYSLFLVTRYREELAAGRDTAEAIVTMLRTAGRTVLFSAVTVGLSLSALLVFPIYFLRSLAFAGIAVVALAALASILVLPPVLALLGHRLDRFDPFARLRRHRLGLWRRLAVRVMRRPVLVGASAATVLVALALPFGQAQFGLLDDRVLPRDSPAQIAGDAVRTEFPGGGAAPVVVVLPDADPPAVAAYAQSVAGLPGTARVDIGASSGQGGWLSVASTAEPNSAAAEEHVRAVRALPAPGPALVGGDAAVLTDTKDMLAERIPWAALIIVVSMLVLLFLFSGSVVIPLKQLVLTVLSLTASFGAMVYVFQDGHLKWLVGDFVHTGQLEVTVPILMFCIAFGLSMDYSVFLLSRIREEYLAHGDNTRAVAAGLERTGRLVSAAALVVAVVLAAVATSGLSVLKLLGVGLALAVLVDATLVRGLLVPSAMRLLGAVNWWAPARLRRWHDRFGLHD</sequence>
<evidence type="ECO:0000256" key="6">
    <source>
        <dbReference type="ARBA" id="ARBA00023136"/>
    </source>
</evidence>
<dbReference type="Proteomes" id="UP000830158">
    <property type="component" value="Chromosome"/>
</dbReference>
<evidence type="ECO:0000256" key="7">
    <source>
        <dbReference type="SAM" id="Phobius"/>
    </source>
</evidence>
<dbReference type="RefSeq" id="WP_249467134.1">
    <property type="nucleotide sequence ID" value="NZ_CP091196.1"/>
</dbReference>
<keyword evidence="5 7" id="KW-1133">Transmembrane helix</keyword>
<feature type="transmembrane region" description="Helical" evidence="7">
    <location>
        <begin position="544"/>
        <end position="562"/>
    </location>
</feature>
<dbReference type="EMBL" id="CP091196">
    <property type="protein sequence ID" value="UQS27010.1"/>
    <property type="molecule type" value="Genomic_DNA"/>
</dbReference>
<name>A0ABY4P3R3_9PSEU</name>
<feature type="transmembrane region" description="Helical" evidence="7">
    <location>
        <begin position="582"/>
        <end position="604"/>
    </location>
</feature>
<organism evidence="9 10">
    <name type="scientific">Amycolatopsis thermalba</name>
    <dbReference type="NCBI Taxonomy" id="944492"/>
    <lineage>
        <taxon>Bacteria</taxon>
        <taxon>Bacillati</taxon>
        <taxon>Actinomycetota</taxon>
        <taxon>Actinomycetes</taxon>
        <taxon>Pseudonocardiales</taxon>
        <taxon>Pseudonocardiaceae</taxon>
        <taxon>Amycolatopsis</taxon>
    </lineage>
</organism>
<keyword evidence="3" id="KW-1003">Cell membrane</keyword>
<evidence type="ECO:0000256" key="3">
    <source>
        <dbReference type="ARBA" id="ARBA00022475"/>
    </source>
</evidence>
<gene>
    <name evidence="9" type="ORF">L1857_31535</name>
</gene>
<dbReference type="SUPFAM" id="SSF82866">
    <property type="entry name" value="Multidrug efflux transporter AcrB transmembrane domain"/>
    <property type="match status" value="2"/>
</dbReference>
<dbReference type="InterPro" id="IPR050545">
    <property type="entry name" value="Mycobact_MmpL"/>
</dbReference>
<dbReference type="Gene3D" id="1.20.1640.10">
    <property type="entry name" value="Multidrug efflux transporter AcrB transmembrane domain"/>
    <property type="match status" value="2"/>
</dbReference>
<keyword evidence="6 7" id="KW-0472">Membrane</keyword>
<dbReference type="InterPro" id="IPR004869">
    <property type="entry name" value="MMPL_dom"/>
</dbReference>
<dbReference type="PANTHER" id="PTHR33406:SF11">
    <property type="entry name" value="MEMBRANE PROTEIN SCO6666-RELATED"/>
    <property type="match status" value="1"/>
</dbReference>
<feature type="domain" description="SSD" evidence="8">
    <location>
        <begin position="197"/>
        <end position="337"/>
    </location>
</feature>
<protein>
    <submittedName>
        <fullName evidence="9">MMPL family transporter</fullName>
    </submittedName>
</protein>
<feature type="transmembrane region" description="Helical" evidence="7">
    <location>
        <begin position="193"/>
        <end position="226"/>
    </location>
</feature>
<keyword evidence="4 7" id="KW-0812">Transmembrane</keyword>